<dbReference type="STRING" id="1945662.B0A89_08320"/>
<comment type="subcellular location">
    <subcellularLocation>
        <location evidence="1">Cell membrane</location>
        <topology evidence="1">Multi-pass membrane protein</topology>
    </subcellularLocation>
</comment>
<evidence type="ECO:0000259" key="9">
    <source>
        <dbReference type="Pfam" id="PF04239"/>
    </source>
</evidence>
<evidence type="ECO:0000256" key="8">
    <source>
        <dbReference type="SAM" id="Phobius"/>
    </source>
</evidence>
<evidence type="ECO:0000256" key="1">
    <source>
        <dbReference type="ARBA" id="ARBA00004651"/>
    </source>
</evidence>
<evidence type="ECO:0000256" key="2">
    <source>
        <dbReference type="ARBA" id="ARBA00006448"/>
    </source>
</evidence>
<comment type="similarity">
    <text evidence="2">Belongs to the UPF0702 family.</text>
</comment>
<gene>
    <name evidence="10" type="ORF">B0A89_08320</name>
</gene>
<feature type="domain" description="YetF C-terminal" evidence="9">
    <location>
        <begin position="143"/>
        <end position="210"/>
    </location>
</feature>
<evidence type="ECO:0000256" key="6">
    <source>
        <dbReference type="ARBA" id="ARBA00023136"/>
    </source>
</evidence>
<feature type="compositionally biased region" description="Low complexity" evidence="7">
    <location>
        <begin position="29"/>
        <end position="41"/>
    </location>
</feature>
<organism evidence="10 11">
    <name type="scientific">Paracoccus contaminans</name>
    <dbReference type="NCBI Taxonomy" id="1945662"/>
    <lineage>
        <taxon>Bacteria</taxon>
        <taxon>Pseudomonadati</taxon>
        <taxon>Pseudomonadota</taxon>
        <taxon>Alphaproteobacteria</taxon>
        <taxon>Rhodobacterales</taxon>
        <taxon>Paracoccaceae</taxon>
        <taxon>Paracoccus</taxon>
    </lineage>
</organism>
<proteinExistence type="inferred from homology"/>
<accession>A0A1W6CXP7</accession>
<evidence type="ECO:0000313" key="11">
    <source>
        <dbReference type="Proteomes" id="UP000193017"/>
    </source>
</evidence>
<dbReference type="Pfam" id="PF04239">
    <property type="entry name" value="DUF421"/>
    <property type="match status" value="1"/>
</dbReference>
<keyword evidence="5 8" id="KW-1133">Transmembrane helix</keyword>
<keyword evidence="4 8" id="KW-0812">Transmembrane</keyword>
<evidence type="ECO:0000256" key="7">
    <source>
        <dbReference type="SAM" id="MobiDB-lite"/>
    </source>
</evidence>
<feature type="transmembrane region" description="Helical" evidence="8">
    <location>
        <begin position="120"/>
        <end position="137"/>
    </location>
</feature>
<evidence type="ECO:0000256" key="4">
    <source>
        <dbReference type="ARBA" id="ARBA00022692"/>
    </source>
</evidence>
<keyword evidence="11" id="KW-1185">Reference proteome</keyword>
<feature type="transmembrane region" description="Helical" evidence="8">
    <location>
        <begin position="62"/>
        <end position="83"/>
    </location>
</feature>
<dbReference type="PANTHER" id="PTHR34582">
    <property type="entry name" value="UPF0702 TRANSMEMBRANE PROTEIN YCAP"/>
    <property type="match status" value="1"/>
</dbReference>
<feature type="region of interest" description="Disordered" evidence="7">
    <location>
        <begin position="1"/>
        <end position="41"/>
    </location>
</feature>
<sequence length="281" mass="30185">MHGQDSGGAPAPLRPTCGAAHPCPRNRPRAGLAARPARGPQRLDQPVTPFDFGRMFLGDAPVLFYAEILVRTVLIYGYTLLLIRWIGGRSVAQLSMVDTLLVIALGSAVGDATFYDDVPLLHAMLVITVIVGMNKLIDTLNERSSRFKHIIDGRTVAIVSEGRILPEGLAHRDLSALEVQAMLRSAGISNLGEVEAAYLEAGGGLSVFRRALPLPGLSLVPAYGVLPRSLRQDRPPPRGETACCIWCGAIHRVHGDVPCPDCGKRSWTEPAIPRPRPGASD</sequence>
<dbReference type="InterPro" id="IPR023090">
    <property type="entry name" value="UPF0702_alpha/beta_dom_sf"/>
</dbReference>
<dbReference type="AlphaFoldDB" id="A0A1W6CXP7"/>
<evidence type="ECO:0000256" key="3">
    <source>
        <dbReference type="ARBA" id="ARBA00022475"/>
    </source>
</evidence>
<protein>
    <recommendedName>
        <fullName evidence="9">YetF C-terminal domain-containing protein</fullName>
    </recommendedName>
</protein>
<dbReference type="OrthoDB" id="65069at2"/>
<dbReference type="KEGG" id="pcon:B0A89_08320"/>
<evidence type="ECO:0000256" key="5">
    <source>
        <dbReference type="ARBA" id="ARBA00022989"/>
    </source>
</evidence>
<dbReference type="EMBL" id="CP020612">
    <property type="protein sequence ID" value="ARJ69626.1"/>
    <property type="molecule type" value="Genomic_DNA"/>
</dbReference>
<reference evidence="10 11" key="1">
    <citation type="submission" date="2017-03" db="EMBL/GenBank/DDBJ databases">
        <title>Genome sequence of Paracoccus contaminans isolated from a water microcosm.</title>
        <authorList>
            <person name="Aurass P."/>
            <person name="Karste S."/>
            <person name="Trost E."/>
            <person name="Glaeser S.P."/>
            <person name="Kaempfer P."/>
            <person name="Flieger A."/>
        </authorList>
    </citation>
    <scope>NUCLEOTIDE SEQUENCE [LARGE SCALE GENOMIC DNA]</scope>
    <source>
        <strain evidence="11">RKI 16-01929T\LMG 29738T\CCM 8701T\CIP 111112T</strain>
    </source>
</reference>
<dbReference type="GO" id="GO:0005886">
    <property type="term" value="C:plasma membrane"/>
    <property type="evidence" value="ECO:0007669"/>
    <property type="project" value="UniProtKB-SubCell"/>
</dbReference>
<name>A0A1W6CXP7_9RHOB</name>
<feature type="transmembrane region" description="Helical" evidence="8">
    <location>
        <begin position="95"/>
        <end position="114"/>
    </location>
</feature>
<dbReference type="Proteomes" id="UP000193017">
    <property type="component" value="Chromosome"/>
</dbReference>
<dbReference type="Gene3D" id="3.30.240.20">
    <property type="entry name" value="bsu07140 like domains"/>
    <property type="match status" value="1"/>
</dbReference>
<dbReference type="PANTHER" id="PTHR34582:SF6">
    <property type="entry name" value="UPF0702 TRANSMEMBRANE PROTEIN YCAP"/>
    <property type="match status" value="1"/>
</dbReference>
<keyword evidence="3" id="KW-1003">Cell membrane</keyword>
<dbReference type="InterPro" id="IPR007353">
    <property type="entry name" value="DUF421"/>
</dbReference>
<keyword evidence="6 8" id="KW-0472">Membrane</keyword>
<evidence type="ECO:0000313" key="10">
    <source>
        <dbReference type="EMBL" id="ARJ69626.1"/>
    </source>
</evidence>